<proteinExistence type="predicted"/>
<name>A0A835HNZ0_9MAGN</name>
<evidence type="ECO:0008006" key="3">
    <source>
        <dbReference type="Google" id="ProtNLM"/>
    </source>
</evidence>
<keyword evidence="2" id="KW-1185">Reference proteome</keyword>
<dbReference type="OrthoDB" id="1737945at2759"/>
<dbReference type="Proteomes" id="UP000631114">
    <property type="component" value="Unassembled WGS sequence"/>
</dbReference>
<reference evidence="1 2" key="1">
    <citation type="submission" date="2020-10" db="EMBL/GenBank/DDBJ databases">
        <title>The Coptis chinensis genome and diversification of protoberbering-type alkaloids.</title>
        <authorList>
            <person name="Wang B."/>
            <person name="Shu S."/>
            <person name="Song C."/>
            <person name="Liu Y."/>
        </authorList>
    </citation>
    <scope>NUCLEOTIDE SEQUENCE [LARGE SCALE GENOMIC DNA]</scope>
    <source>
        <strain evidence="1">HL-2020</strain>
        <tissue evidence="1">Leaf</tissue>
    </source>
</reference>
<accession>A0A835HNZ0</accession>
<organism evidence="1 2">
    <name type="scientific">Coptis chinensis</name>
    <dbReference type="NCBI Taxonomy" id="261450"/>
    <lineage>
        <taxon>Eukaryota</taxon>
        <taxon>Viridiplantae</taxon>
        <taxon>Streptophyta</taxon>
        <taxon>Embryophyta</taxon>
        <taxon>Tracheophyta</taxon>
        <taxon>Spermatophyta</taxon>
        <taxon>Magnoliopsida</taxon>
        <taxon>Ranunculales</taxon>
        <taxon>Ranunculaceae</taxon>
        <taxon>Coptidoideae</taxon>
        <taxon>Coptis</taxon>
    </lineage>
</organism>
<gene>
    <name evidence="1" type="ORF">IFM89_022236</name>
</gene>
<comment type="caution">
    <text evidence="1">The sequence shown here is derived from an EMBL/GenBank/DDBJ whole genome shotgun (WGS) entry which is preliminary data.</text>
</comment>
<dbReference type="AlphaFoldDB" id="A0A835HNZ0"/>
<evidence type="ECO:0000313" key="2">
    <source>
        <dbReference type="Proteomes" id="UP000631114"/>
    </source>
</evidence>
<evidence type="ECO:0000313" key="1">
    <source>
        <dbReference type="EMBL" id="KAF9601707.1"/>
    </source>
</evidence>
<dbReference type="Pfam" id="PF14223">
    <property type="entry name" value="Retrotran_gag_2"/>
    <property type="match status" value="1"/>
</dbReference>
<dbReference type="PANTHER" id="PTHR37610">
    <property type="entry name" value="CCHC-TYPE DOMAIN-CONTAINING PROTEIN"/>
    <property type="match status" value="1"/>
</dbReference>
<dbReference type="EMBL" id="JADFTS010000006">
    <property type="protein sequence ID" value="KAF9601707.1"/>
    <property type="molecule type" value="Genomic_DNA"/>
</dbReference>
<sequence>MAREADTSIPPLAIPLPKSLLRDDDLPKSLTAKKLNDANYLAWCNAVKVCLRGKRKLKYLTDDPPDPQDDKYEDWLCEDSLVMSCLWHSMEPHIATTVEFCESSKSIWNSLSESFSQQNNVSRVFEIYEKIFSMKQSSRPLTEYYSNLKNLWEQLLQYRPFITDLELQKCYWEDFIIASLMNGLDPSFHGFKDQILANDTLPTAANAYS</sequence>
<dbReference type="PANTHER" id="PTHR37610:SF40">
    <property type="entry name" value="OS01G0909600 PROTEIN"/>
    <property type="match status" value="1"/>
</dbReference>
<protein>
    <recommendedName>
        <fullName evidence="3">Retrotransposon Copia-like N-terminal domain-containing protein</fullName>
    </recommendedName>
</protein>